<keyword evidence="2" id="KW-1133">Transmembrane helix</keyword>
<sequence length="496" mass="52777">MVEPATSVELARVVTVMAAVFTVGLALLIMALAACKYPKVTAGILVMLTMLSQTLQTVSGVNALGYGDELGILLAVVLFTGRRLVLRGSIRFYPALWFFLAFAVLGVISSVVQSVPLSTMALGAFLFLKGPMLGFAVAQLDWRREDLPNVVRAGVFFVVFVLAASAINAVAPGPWNAWIGRMATITERAGFTSLTGPFDHPVGLGTTMSMAFLAILLYRHLIRKNALSLALLIATGLACIAAFRRKSIAAAAVTAISMRAMLPGLKALYLTALGVLLPVALVLGWEPLTAVVVSTYQEYTANVAETARVRMTLDAITLTVSAFPLGVGFGRFASFTAGDHYSPLYEDLGYQWIYGMGPGDRGGFLSDTFWPAPIAEAGILGALCYAGALYLLAVTGWRLMRRSPHAHVRWVGAVTVAWFITLGIESVVAPVFVSPPMFALPFVAAGIATALSSTPRQTREPLPATPWAAGPREGSQELLPWATGELKVVERTGGQP</sequence>
<dbReference type="EMBL" id="JAAVUN010000013">
    <property type="protein sequence ID" value="NKE09878.1"/>
    <property type="molecule type" value="Genomic_DNA"/>
</dbReference>
<protein>
    <submittedName>
        <fullName evidence="3">Uncharacterized protein</fullName>
    </submittedName>
</protein>
<dbReference type="PANTHER" id="PTHR37422:SF13">
    <property type="entry name" value="LIPOPOLYSACCHARIDE BIOSYNTHESIS PROTEIN PA4999-RELATED"/>
    <property type="match status" value="1"/>
</dbReference>
<keyword evidence="4" id="KW-1185">Reference proteome</keyword>
<gene>
    <name evidence="3" type="ORF">GTW58_08000</name>
</gene>
<feature type="transmembrane region" description="Helical" evidence="2">
    <location>
        <begin position="118"/>
        <end position="138"/>
    </location>
</feature>
<feature type="transmembrane region" description="Helical" evidence="2">
    <location>
        <begin position="264"/>
        <end position="285"/>
    </location>
</feature>
<dbReference type="PANTHER" id="PTHR37422">
    <property type="entry name" value="TEICHURONIC ACID BIOSYNTHESIS PROTEIN TUAE"/>
    <property type="match status" value="1"/>
</dbReference>
<comment type="caution">
    <text evidence="3">The sequence shown here is derived from an EMBL/GenBank/DDBJ whole genome shotgun (WGS) entry which is preliminary data.</text>
</comment>
<feature type="transmembrane region" description="Helical" evidence="2">
    <location>
        <begin position="12"/>
        <end position="33"/>
    </location>
</feature>
<feature type="region of interest" description="Disordered" evidence="1">
    <location>
        <begin position="454"/>
        <end position="474"/>
    </location>
</feature>
<keyword evidence="2" id="KW-0812">Transmembrane</keyword>
<feature type="transmembrane region" description="Helical" evidence="2">
    <location>
        <begin position="406"/>
        <end position="424"/>
    </location>
</feature>
<feature type="transmembrane region" description="Helical" evidence="2">
    <location>
        <begin position="374"/>
        <end position="394"/>
    </location>
</feature>
<dbReference type="Proteomes" id="UP000521379">
    <property type="component" value="Unassembled WGS sequence"/>
</dbReference>
<feature type="transmembrane region" description="Helical" evidence="2">
    <location>
        <begin position="226"/>
        <end position="243"/>
    </location>
</feature>
<keyword evidence="2" id="KW-0472">Membrane</keyword>
<name>A0A846TKZ7_9MICC</name>
<evidence type="ECO:0000256" key="2">
    <source>
        <dbReference type="SAM" id="Phobius"/>
    </source>
</evidence>
<feature type="transmembrane region" description="Helical" evidence="2">
    <location>
        <begin position="63"/>
        <end position="80"/>
    </location>
</feature>
<dbReference type="RefSeq" id="WP_157980483.1">
    <property type="nucleotide sequence ID" value="NZ_JAAVUN010000013.1"/>
</dbReference>
<accession>A0A846TKZ7</accession>
<evidence type="ECO:0000313" key="4">
    <source>
        <dbReference type="Proteomes" id="UP000521379"/>
    </source>
</evidence>
<evidence type="ECO:0000256" key="1">
    <source>
        <dbReference type="SAM" id="MobiDB-lite"/>
    </source>
</evidence>
<feature type="transmembrane region" description="Helical" evidence="2">
    <location>
        <begin position="92"/>
        <end position="112"/>
    </location>
</feature>
<feature type="transmembrane region" description="Helical" evidence="2">
    <location>
        <begin position="150"/>
        <end position="171"/>
    </location>
</feature>
<evidence type="ECO:0000313" key="3">
    <source>
        <dbReference type="EMBL" id="NKE09878.1"/>
    </source>
</evidence>
<organism evidence="3 4">
    <name type="scientific">Kocuria subflava</name>
    <dbReference type="NCBI Taxonomy" id="1736139"/>
    <lineage>
        <taxon>Bacteria</taxon>
        <taxon>Bacillati</taxon>
        <taxon>Actinomycetota</taxon>
        <taxon>Actinomycetes</taxon>
        <taxon>Micrococcales</taxon>
        <taxon>Micrococcaceae</taxon>
        <taxon>Kocuria</taxon>
    </lineage>
</organism>
<reference evidence="3 4" key="1">
    <citation type="submission" date="2020-02" db="EMBL/GenBank/DDBJ databases">
        <authorList>
            <person name="Sun Q."/>
        </authorList>
    </citation>
    <scope>NUCLEOTIDE SEQUENCE [LARGE SCALE GENOMIC DNA]</scope>
    <source>
        <strain evidence="3 4">YIM 13062</strain>
    </source>
</reference>
<dbReference type="InterPro" id="IPR051533">
    <property type="entry name" value="WaaL-like"/>
</dbReference>
<proteinExistence type="predicted"/>
<dbReference type="AlphaFoldDB" id="A0A846TKZ7"/>